<dbReference type="Proteomes" id="UP000825729">
    <property type="component" value="Unassembled WGS sequence"/>
</dbReference>
<accession>A0AAV7ESP3</accession>
<protein>
    <recommendedName>
        <fullName evidence="1">DUF4219 domain-containing protein</fullName>
    </recommendedName>
</protein>
<evidence type="ECO:0000313" key="3">
    <source>
        <dbReference type="Proteomes" id="UP000825729"/>
    </source>
</evidence>
<proteinExistence type="predicted"/>
<evidence type="ECO:0000259" key="1">
    <source>
        <dbReference type="Pfam" id="PF13961"/>
    </source>
</evidence>
<evidence type="ECO:0000313" key="2">
    <source>
        <dbReference type="EMBL" id="KAG9450657.1"/>
    </source>
</evidence>
<dbReference type="InterPro" id="IPR025314">
    <property type="entry name" value="DUF4219"/>
</dbReference>
<comment type="caution">
    <text evidence="2">The sequence shown here is derived from an EMBL/GenBank/DDBJ whole genome shotgun (WGS) entry which is preliminary data.</text>
</comment>
<dbReference type="Pfam" id="PF13961">
    <property type="entry name" value="DUF4219"/>
    <property type="match status" value="1"/>
</dbReference>
<reference evidence="2 3" key="1">
    <citation type="submission" date="2021-07" db="EMBL/GenBank/DDBJ databases">
        <title>The Aristolochia fimbriata genome: insights into angiosperm evolution, floral development and chemical biosynthesis.</title>
        <authorList>
            <person name="Jiao Y."/>
        </authorList>
    </citation>
    <scope>NUCLEOTIDE SEQUENCE [LARGE SCALE GENOMIC DNA]</scope>
    <source>
        <strain evidence="2">IBCAS-2021</strain>
        <tissue evidence="2">Leaf</tissue>
    </source>
</reference>
<name>A0AAV7ESP3_ARIFI</name>
<dbReference type="EMBL" id="JAINDJ010000004">
    <property type="protein sequence ID" value="KAG9450657.1"/>
    <property type="molecule type" value="Genomic_DNA"/>
</dbReference>
<keyword evidence="3" id="KW-1185">Reference proteome</keyword>
<gene>
    <name evidence="2" type="ORF">H6P81_010622</name>
</gene>
<dbReference type="AlphaFoldDB" id="A0AAV7ESP3"/>
<organism evidence="2 3">
    <name type="scientific">Aristolochia fimbriata</name>
    <name type="common">White veined hardy Dutchman's pipe vine</name>
    <dbReference type="NCBI Taxonomy" id="158543"/>
    <lineage>
        <taxon>Eukaryota</taxon>
        <taxon>Viridiplantae</taxon>
        <taxon>Streptophyta</taxon>
        <taxon>Embryophyta</taxon>
        <taxon>Tracheophyta</taxon>
        <taxon>Spermatophyta</taxon>
        <taxon>Magnoliopsida</taxon>
        <taxon>Magnoliidae</taxon>
        <taxon>Piperales</taxon>
        <taxon>Aristolochiaceae</taxon>
        <taxon>Aristolochia</taxon>
    </lineage>
</organism>
<feature type="domain" description="DUF4219" evidence="1">
    <location>
        <begin position="9"/>
        <end position="34"/>
    </location>
</feature>
<sequence>MEVMPIPKLTKENYGNWSIQMKTFIAAQDLWEIVRDGYEQPESDEEEVALTAAERVERQLKAKVDIISEEKDRDLKVVEEIKVSSQRLLIKVKIQEDKGENGIRGEVISLKFSVITVRSMGIIAMNAIESQKAIKKKEVTSQSKKNVVALLFS</sequence>